<proteinExistence type="inferred from homology"/>
<dbReference type="GO" id="GO:0005840">
    <property type="term" value="C:ribosome"/>
    <property type="evidence" value="ECO:0007669"/>
    <property type="project" value="InterPro"/>
</dbReference>
<dbReference type="OrthoDB" id="1654884at2759"/>
<gene>
    <name evidence="1" type="ORF">AFUS01_LOCUS45385</name>
</gene>
<sequence>MSVASVLGAFRTLRLVDPCTKLVQVQIQPRRWRLKENDRRYLISTTPKVDLGTQGEMIGQIDTARRGDEMYPDADTPKQIFNGIAFSELPICHIKTSKNNTIISVTDYKNQPMVYHSCGLEGFKNARKGTNVAAQAAAISTAKKAITKGIHSVRVKIDGLGPGRMSSVKGLQMAGLKIISVTDSTHVSWCPPRPRKARRL</sequence>
<dbReference type="AlphaFoldDB" id="A0A8J2LH08"/>
<comment type="caution">
    <text evidence="1">The sequence shown here is derived from an EMBL/GenBank/DDBJ whole genome shotgun (WGS) entry which is preliminary data.</text>
</comment>
<dbReference type="PANTHER" id="PTHR11759">
    <property type="entry name" value="40S RIBOSOMAL PROTEIN S14/30S RIBOSOMAL PROTEIN S11"/>
    <property type="match status" value="1"/>
</dbReference>
<dbReference type="GO" id="GO:0003735">
    <property type="term" value="F:structural constituent of ribosome"/>
    <property type="evidence" value="ECO:0007669"/>
    <property type="project" value="InterPro"/>
</dbReference>
<dbReference type="InterPro" id="IPR001971">
    <property type="entry name" value="Ribosomal_uS11"/>
</dbReference>
<reference evidence="1" key="1">
    <citation type="submission" date="2021-06" db="EMBL/GenBank/DDBJ databases">
        <authorList>
            <person name="Hodson N. C."/>
            <person name="Mongue J. A."/>
            <person name="Jaron S. K."/>
        </authorList>
    </citation>
    <scope>NUCLEOTIDE SEQUENCE</scope>
</reference>
<name>A0A8J2LH08_9HEXA</name>
<evidence type="ECO:0008006" key="3">
    <source>
        <dbReference type="Google" id="ProtNLM"/>
    </source>
</evidence>
<protein>
    <recommendedName>
        <fullName evidence="3">Ribosomal protein S11</fullName>
    </recommendedName>
</protein>
<organism evidence="1 2">
    <name type="scientific">Allacma fusca</name>
    <dbReference type="NCBI Taxonomy" id="39272"/>
    <lineage>
        <taxon>Eukaryota</taxon>
        <taxon>Metazoa</taxon>
        <taxon>Ecdysozoa</taxon>
        <taxon>Arthropoda</taxon>
        <taxon>Hexapoda</taxon>
        <taxon>Collembola</taxon>
        <taxon>Symphypleona</taxon>
        <taxon>Sminthuridae</taxon>
        <taxon>Allacma</taxon>
    </lineage>
</organism>
<dbReference type="GO" id="GO:0006412">
    <property type="term" value="P:translation"/>
    <property type="evidence" value="ECO:0007669"/>
    <property type="project" value="InterPro"/>
</dbReference>
<dbReference type="HAMAP" id="MF_01310">
    <property type="entry name" value="Ribosomal_uS11"/>
    <property type="match status" value="1"/>
</dbReference>
<dbReference type="Proteomes" id="UP000708208">
    <property type="component" value="Unassembled WGS sequence"/>
</dbReference>
<dbReference type="Pfam" id="PF00411">
    <property type="entry name" value="Ribosomal_S11"/>
    <property type="match status" value="1"/>
</dbReference>
<evidence type="ECO:0000313" key="1">
    <source>
        <dbReference type="EMBL" id="CAG7836102.1"/>
    </source>
</evidence>
<dbReference type="EMBL" id="CAJVCH010570876">
    <property type="protein sequence ID" value="CAG7836102.1"/>
    <property type="molecule type" value="Genomic_DNA"/>
</dbReference>
<evidence type="ECO:0000313" key="2">
    <source>
        <dbReference type="Proteomes" id="UP000708208"/>
    </source>
</evidence>
<keyword evidence="2" id="KW-1185">Reference proteome</keyword>
<accession>A0A8J2LH08</accession>